<evidence type="ECO:0000313" key="8">
    <source>
        <dbReference type="Proteomes" id="UP000602284"/>
    </source>
</evidence>
<organism evidence="7 8">
    <name type="scientific">Tumebacillus amylolyticus</name>
    <dbReference type="NCBI Taxonomy" id="2801339"/>
    <lineage>
        <taxon>Bacteria</taxon>
        <taxon>Bacillati</taxon>
        <taxon>Bacillota</taxon>
        <taxon>Bacilli</taxon>
        <taxon>Bacillales</taxon>
        <taxon>Alicyclobacillaceae</taxon>
        <taxon>Tumebacillus</taxon>
    </lineage>
</organism>
<feature type="transmembrane region" description="Helical" evidence="6">
    <location>
        <begin position="26"/>
        <end position="52"/>
    </location>
</feature>
<dbReference type="SUPFAM" id="SSF103473">
    <property type="entry name" value="MFS general substrate transporter"/>
    <property type="match status" value="1"/>
</dbReference>
<evidence type="ECO:0000256" key="5">
    <source>
        <dbReference type="ARBA" id="ARBA00023136"/>
    </source>
</evidence>
<comment type="caution">
    <text evidence="7">The sequence shown here is derived from an EMBL/GenBank/DDBJ whole genome shotgun (WGS) entry which is preliminary data.</text>
</comment>
<sequence>MGVDFAKSVLAADHQVVATFPFALGAVYILLFLLGHFVVAMYFIVFLWGVLAGMGSNYGQYWIASAAPEAPDFANGLFLTSANLGTTMGTAVGGFLISTTNTQYVVFVGYLSLILCAAFIYMRKEHRWY</sequence>
<evidence type="ECO:0000313" key="7">
    <source>
        <dbReference type="EMBL" id="MBL0385642.1"/>
    </source>
</evidence>
<proteinExistence type="predicted"/>
<keyword evidence="4 6" id="KW-1133">Transmembrane helix</keyword>
<dbReference type="EMBL" id="JAEQNB010000001">
    <property type="protein sequence ID" value="MBL0385642.1"/>
    <property type="molecule type" value="Genomic_DNA"/>
</dbReference>
<dbReference type="PANTHER" id="PTHR43124:SF3">
    <property type="entry name" value="CHLORAMPHENICOL EFFLUX PUMP RV0191"/>
    <property type="match status" value="1"/>
</dbReference>
<comment type="subcellular location">
    <subcellularLocation>
        <location evidence="1">Cell membrane</location>
        <topology evidence="1">Multi-pass membrane protein</topology>
    </subcellularLocation>
</comment>
<dbReference type="Gene3D" id="1.20.1250.20">
    <property type="entry name" value="MFS general substrate transporter like domains"/>
    <property type="match status" value="1"/>
</dbReference>
<name>A0ABS1J5Y4_9BACL</name>
<gene>
    <name evidence="7" type="ORF">JJB07_03170</name>
</gene>
<keyword evidence="3 6" id="KW-0812">Transmembrane</keyword>
<evidence type="ECO:0008006" key="9">
    <source>
        <dbReference type="Google" id="ProtNLM"/>
    </source>
</evidence>
<evidence type="ECO:0000256" key="4">
    <source>
        <dbReference type="ARBA" id="ARBA00022989"/>
    </source>
</evidence>
<dbReference type="Proteomes" id="UP000602284">
    <property type="component" value="Unassembled WGS sequence"/>
</dbReference>
<evidence type="ECO:0000256" key="1">
    <source>
        <dbReference type="ARBA" id="ARBA00004651"/>
    </source>
</evidence>
<keyword evidence="2" id="KW-1003">Cell membrane</keyword>
<dbReference type="InterPro" id="IPR050189">
    <property type="entry name" value="MFS_Efflux_Transporters"/>
</dbReference>
<accession>A0ABS1J5Y4</accession>
<dbReference type="PANTHER" id="PTHR43124">
    <property type="entry name" value="PURINE EFFLUX PUMP PBUE"/>
    <property type="match status" value="1"/>
</dbReference>
<dbReference type="InterPro" id="IPR036259">
    <property type="entry name" value="MFS_trans_sf"/>
</dbReference>
<keyword evidence="8" id="KW-1185">Reference proteome</keyword>
<keyword evidence="5 6" id="KW-0472">Membrane</keyword>
<feature type="transmembrane region" description="Helical" evidence="6">
    <location>
        <begin position="103"/>
        <end position="122"/>
    </location>
</feature>
<protein>
    <recommendedName>
        <fullName evidence="9">Major facilitator superfamily (MFS) profile domain-containing protein</fullName>
    </recommendedName>
</protein>
<dbReference type="RefSeq" id="WP_201631039.1">
    <property type="nucleotide sequence ID" value="NZ_JAEQNB010000001.1"/>
</dbReference>
<evidence type="ECO:0000256" key="6">
    <source>
        <dbReference type="SAM" id="Phobius"/>
    </source>
</evidence>
<feature type="transmembrane region" description="Helical" evidence="6">
    <location>
        <begin position="73"/>
        <end position="97"/>
    </location>
</feature>
<evidence type="ECO:0000256" key="3">
    <source>
        <dbReference type="ARBA" id="ARBA00022692"/>
    </source>
</evidence>
<evidence type="ECO:0000256" key="2">
    <source>
        <dbReference type="ARBA" id="ARBA00022475"/>
    </source>
</evidence>
<reference evidence="7 8" key="1">
    <citation type="submission" date="2021-01" db="EMBL/GenBank/DDBJ databases">
        <title>Tumebacillus sp. strain ITR2 16S ribosomal RNA gene Genome sequencing and assembly.</title>
        <authorList>
            <person name="Kang M."/>
        </authorList>
    </citation>
    <scope>NUCLEOTIDE SEQUENCE [LARGE SCALE GENOMIC DNA]</scope>
    <source>
        <strain evidence="7 8">ITR2</strain>
    </source>
</reference>